<dbReference type="EMBL" id="JACLAX010000004">
    <property type="protein sequence ID" value="MBC2668760.1"/>
    <property type="molecule type" value="Genomic_DNA"/>
</dbReference>
<comment type="caution">
    <text evidence="3">The sequence shown here is derived from an EMBL/GenBank/DDBJ whole genome shotgun (WGS) entry which is preliminary data.</text>
</comment>
<organism evidence="3 4">
    <name type="scientific">Novosphingobium piscinae</name>
    <dbReference type="NCBI Taxonomy" id="1507448"/>
    <lineage>
        <taxon>Bacteria</taxon>
        <taxon>Pseudomonadati</taxon>
        <taxon>Pseudomonadota</taxon>
        <taxon>Alphaproteobacteria</taxon>
        <taxon>Sphingomonadales</taxon>
        <taxon>Sphingomonadaceae</taxon>
        <taxon>Novosphingobium</taxon>
    </lineage>
</organism>
<dbReference type="Pfam" id="PF13550">
    <property type="entry name" value="Phage-tail_3"/>
    <property type="match status" value="1"/>
</dbReference>
<dbReference type="Pfam" id="PF23666">
    <property type="entry name" value="Rcc01698_C"/>
    <property type="match status" value="1"/>
</dbReference>
<sequence length="1496" mass="155431">MAGPSSRTVADRQTSIQIQTSAYGICVPVVYGTNRIGGNLVWFGNFTPISATQKTGGKGGSSTTTTYTYRAAAILALAEGTITGIGSVWKDKDKTTLAALGLSVFNGSDTQAPWSFLTGYATPANFDYDTSFGYLGSPTFVDQAINYSGTAYLAASAYELGDSATIPNHSFEVQGKLIFAGGNDALPSAVINDVLTAQRYGVGFPAANVDASTSYATYCQAAGLFVSPAYTQARPASDVIQELCDATNAAPVWSGGLLKIIPYGDTAITGNGATYTPNLTPLFDLTDDDFIDIDGGPIIITRKTPADAYNRMSVQFRNRANQYNQEVVSAEDQDAIERYGLKVASTITCDFICETAVAKQVVQLALQRQLYKRNEYEFELGARFAMLEPMDIVTLTDPGLAMNRVPVRLIEIEETDNGYRCVAEDLPIGVAAAATYTHDNGLRWQNTTAIPAGNCAAPVIFEMPPDQVTTGLAVAIACGGQPNDRMYGGCRVWLSLDGVNYKDQGVIVGKSRYGTTTATLPAAAAGIDGTSTLAVSLRSGGQMLSGSAADLAKKTTLINVGGEYLAYQTATLTGTNAYSLTTLNRGLYGTASGAKGSGTTWVRVDDGVLVMSDLDLSMIGQTVYIKVCSFNVYGAAEQSLASVSAYTYTITGNMKALESPADLANAIVGQGDLATTNRAALPFGSNLLINTEFALTEPTHYSGNMPVAWQPGWFGNSTNLGSVTFNDRRVALRDGSFAIARDVTGAPNGTAFDCAGSYPPGNAFARYGIPVLPGERIVASALLGYQGCQNAGVTIFFYDENYAYVDEYGGSSVTANIGAAAYNTLTRSSLTQASHAVTVPADGTGGGTGRRRWATLGTRFFITGSPVNPRAVIAAPFLAKVPVNQTAIPAYSPGQADRQASYGAITGNSLVSTSFGTLSDADIRTIMGTAAGITGQAAWATYTGFTPAQVTNPGANLLFNSSFNIGTLGYVVNGWAGPGKSGGDVGAWFMACTTNDQFLYSADVTKTPVFANNTYTFQVYAAANGSSTGNDRPVFYVDWHNSAGAFISSSAGQFITMNVGYAVYSVTVTSPPGAAFARCVMNSNKIALGGGTIWTSKWKLEFGGARTPWTDEATNGALYQSGQTIDSLKPAEANANVTETRTAAAIAGQAWAATNGSQAAVDNNFVSGFANQAIDSEFTLGNKSWTEAYASAGTWGWNYFTALTSKRFIERSTSSVPAGTGVNIGQDTACGVPVIEGDRLELSGIVSTGNMSSASLFVGYFSAAGTYIGGNSVASEVFDTRIGGFVTVPSGLGIGIAKLMVVCTVATSGAAVVRLAQPFIRRCSQGQTVLSPYQPGPPVQRGADVTGQNVAVGFLGQGVGATANSLSELDPSAAALLSSLSASSTYVAAIGSSFQMVLTAGQTVSLNGRVQVLAGGSSSGSVQCLLQARPAGGSWSNFATGGLGSVTATEPGFSTAAGTFTNSTGVTGVFEFRVDVSITPGSAGGGVDVYRSYIRI</sequence>
<evidence type="ECO:0008006" key="5">
    <source>
        <dbReference type="Google" id="ProtNLM"/>
    </source>
</evidence>
<evidence type="ECO:0000313" key="4">
    <source>
        <dbReference type="Proteomes" id="UP000551327"/>
    </source>
</evidence>
<evidence type="ECO:0000313" key="3">
    <source>
        <dbReference type="EMBL" id="MBC2668760.1"/>
    </source>
</evidence>
<evidence type="ECO:0000259" key="1">
    <source>
        <dbReference type="Pfam" id="PF13550"/>
    </source>
</evidence>
<dbReference type="InterPro" id="IPR056490">
    <property type="entry name" value="Rcc01698_C"/>
</dbReference>
<feature type="domain" description="Tip attachment protein J" evidence="1">
    <location>
        <begin position="231"/>
        <end position="413"/>
    </location>
</feature>
<protein>
    <recommendedName>
        <fullName evidence="5">Tip attachment protein J domain-containing protein</fullName>
    </recommendedName>
</protein>
<dbReference type="InterPro" id="IPR032876">
    <property type="entry name" value="J_dom"/>
</dbReference>
<proteinExistence type="predicted"/>
<accession>A0A7X1KPT4</accession>
<dbReference type="RefSeq" id="WP_185678628.1">
    <property type="nucleotide sequence ID" value="NZ_JACLAX010000004.1"/>
</dbReference>
<dbReference type="Proteomes" id="UP000551327">
    <property type="component" value="Unassembled WGS sequence"/>
</dbReference>
<evidence type="ECO:0000259" key="2">
    <source>
        <dbReference type="Pfam" id="PF23666"/>
    </source>
</evidence>
<name>A0A7X1KPT4_9SPHN</name>
<reference evidence="3 4" key="1">
    <citation type="submission" date="2020-08" db="EMBL/GenBank/DDBJ databases">
        <title>The genome sequence of type strain Novosphingobium piscinae KCTC 42194.</title>
        <authorList>
            <person name="Liu Y."/>
        </authorList>
    </citation>
    <scope>NUCLEOTIDE SEQUENCE [LARGE SCALE GENOMIC DNA]</scope>
    <source>
        <strain evidence="3 4">KCTC 42194</strain>
    </source>
</reference>
<keyword evidence="4" id="KW-1185">Reference proteome</keyword>
<gene>
    <name evidence="3" type="ORF">H7F53_06375</name>
</gene>
<feature type="domain" description="Rcc01698-like C-terminal" evidence="2">
    <location>
        <begin position="512"/>
        <end position="600"/>
    </location>
</feature>